<name>A0A5M6DIJ1_9BACT</name>
<keyword evidence="1" id="KW-1133">Transmembrane helix</keyword>
<comment type="caution">
    <text evidence="2">The sequence shown here is derived from an EMBL/GenBank/DDBJ whole genome shotgun (WGS) entry which is preliminary data.</text>
</comment>
<dbReference type="Proteomes" id="UP000323426">
    <property type="component" value="Unassembled WGS sequence"/>
</dbReference>
<sequence>MKTEKVMQEKKFKTGLLYIVLFLNVFAFSGYTSGSEINHQPKTTIEWVSATRSTAKRTVSYKSASQFHTANTTVVFSRTEFRKALIIYSNLVKTKIALLIKQAFSLSPPVKFLYLKAIPPRLAEDVPHSLLG</sequence>
<accession>A0A5M6DIJ1</accession>
<keyword evidence="3" id="KW-1185">Reference proteome</keyword>
<protein>
    <submittedName>
        <fullName evidence="2">Uncharacterized protein</fullName>
    </submittedName>
</protein>
<evidence type="ECO:0000313" key="2">
    <source>
        <dbReference type="EMBL" id="KAA5547407.1"/>
    </source>
</evidence>
<proteinExistence type="predicted"/>
<dbReference type="EMBL" id="VWSF01000005">
    <property type="protein sequence ID" value="KAA5547407.1"/>
    <property type="molecule type" value="Genomic_DNA"/>
</dbReference>
<keyword evidence="1" id="KW-0812">Transmembrane</keyword>
<keyword evidence="1" id="KW-0472">Membrane</keyword>
<feature type="transmembrane region" description="Helical" evidence="1">
    <location>
        <begin position="12"/>
        <end position="31"/>
    </location>
</feature>
<organism evidence="2 3">
    <name type="scientific">Adhaeribacter rhizoryzae</name>
    <dbReference type="NCBI Taxonomy" id="2607907"/>
    <lineage>
        <taxon>Bacteria</taxon>
        <taxon>Pseudomonadati</taxon>
        <taxon>Bacteroidota</taxon>
        <taxon>Cytophagia</taxon>
        <taxon>Cytophagales</taxon>
        <taxon>Hymenobacteraceae</taxon>
        <taxon>Adhaeribacter</taxon>
    </lineage>
</organism>
<dbReference type="RefSeq" id="WP_150087983.1">
    <property type="nucleotide sequence ID" value="NZ_VWSF01000005.1"/>
</dbReference>
<dbReference type="AlphaFoldDB" id="A0A5M6DIJ1"/>
<evidence type="ECO:0000313" key="3">
    <source>
        <dbReference type="Proteomes" id="UP000323426"/>
    </source>
</evidence>
<gene>
    <name evidence="2" type="ORF">F0145_08750</name>
</gene>
<reference evidence="2 3" key="1">
    <citation type="submission" date="2019-09" db="EMBL/GenBank/DDBJ databases">
        <title>Genome sequence and assembly of Adhaeribacter sp.</title>
        <authorList>
            <person name="Chhetri G."/>
        </authorList>
    </citation>
    <scope>NUCLEOTIDE SEQUENCE [LARGE SCALE GENOMIC DNA]</scope>
    <source>
        <strain evidence="2 3">DK36</strain>
    </source>
</reference>
<evidence type="ECO:0000256" key="1">
    <source>
        <dbReference type="SAM" id="Phobius"/>
    </source>
</evidence>